<evidence type="ECO:0000313" key="5">
    <source>
        <dbReference type="Proteomes" id="UP001180020"/>
    </source>
</evidence>
<feature type="domain" description="Transcription factor MYC/MYB N-terminal" evidence="3">
    <location>
        <begin position="8"/>
        <end position="76"/>
    </location>
</feature>
<keyword evidence="1" id="KW-0805">Transcription regulation</keyword>
<evidence type="ECO:0000256" key="1">
    <source>
        <dbReference type="ARBA" id="ARBA00023015"/>
    </source>
</evidence>
<evidence type="ECO:0000313" key="4">
    <source>
        <dbReference type="EMBL" id="KAK1291825.1"/>
    </source>
</evidence>
<gene>
    <name evidence="4" type="primary">RAP1</name>
    <name evidence="4" type="ORF">QJS10_CPB17g00768</name>
</gene>
<dbReference type="EMBL" id="JAUJYO010000017">
    <property type="protein sequence ID" value="KAK1291825.1"/>
    <property type="molecule type" value="Genomic_DNA"/>
</dbReference>
<dbReference type="AlphaFoldDB" id="A0AAV9CSJ7"/>
<evidence type="ECO:0000256" key="2">
    <source>
        <dbReference type="ARBA" id="ARBA00023163"/>
    </source>
</evidence>
<accession>A0AAV9CSJ7</accession>
<dbReference type="Pfam" id="PF14215">
    <property type="entry name" value="bHLH-MYC_N"/>
    <property type="match status" value="1"/>
</dbReference>
<sequence>MTLTFAAKQEHWKKVLRELNALVSRSPVATDEVTVNEKVTDTEEFFLLSKTQSFVNGEGLPGRGFFTGSLIWVFSRD</sequence>
<keyword evidence="5" id="KW-1185">Reference proteome</keyword>
<proteinExistence type="predicted"/>
<comment type="caution">
    <text evidence="4">The sequence shown here is derived from an EMBL/GenBank/DDBJ whole genome shotgun (WGS) entry which is preliminary data.</text>
</comment>
<protein>
    <submittedName>
        <fullName evidence="4">Transcription factor MYC2</fullName>
    </submittedName>
</protein>
<keyword evidence="2" id="KW-0804">Transcription</keyword>
<evidence type="ECO:0000259" key="3">
    <source>
        <dbReference type="Pfam" id="PF14215"/>
    </source>
</evidence>
<dbReference type="Proteomes" id="UP001180020">
    <property type="component" value="Unassembled WGS sequence"/>
</dbReference>
<reference evidence="4" key="2">
    <citation type="submission" date="2023-06" db="EMBL/GenBank/DDBJ databases">
        <authorList>
            <person name="Ma L."/>
            <person name="Liu K.-W."/>
            <person name="Li Z."/>
            <person name="Hsiao Y.-Y."/>
            <person name="Qi Y."/>
            <person name="Fu T."/>
            <person name="Tang G."/>
            <person name="Zhang D."/>
            <person name="Sun W.-H."/>
            <person name="Liu D.-K."/>
            <person name="Li Y."/>
            <person name="Chen G.-Z."/>
            <person name="Liu X.-D."/>
            <person name="Liao X.-Y."/>
            <person name="Jiang Y.-T."/>
            <person name="Yu X."/>
            <person name="Hao Y."/>
            <person name="Huang J."/>
            <person name="Zhao X.-W."/>
            <person name="Ke S."/>
            <person name="Chen Y.-Y."/>
            <person name="Wu W.-L."/>
            <person name="Hsu J.-L."/>
            <person name="Lin Y.-F."/>
            <person name="Huang M.-D."/>
            <person name="Li C.-Y."/>
            <person name="Huang L."/>
            <person name="Wang Z.-W."/>
            <person name="Zhao X."/>
            <person name="Zhong W.-Y."/>
            <person name="Peng D.-H."/>
            <person name="Ahmad S."/>
            <person name="Lan S."/>
            <person name="Zhang J.-S."/>
            <person name="Tsai W.-C."/>
            <person name="Van De Peer Y."/>
            <person name="Liu Z.-J."/>
        </authorList>
    </citation>
    <scope>NUCLEOTIDE SEQUENCE</scope>
    <source>
        <strain evidence="4">CP</strain>
        <tissue evidence="4">Leaves</tissue>
    </source>
</reference>
<dbReference type="InterPro" id="IPR025610">
    <property type="entry name" value="MYC/MYB_N"/>
</dbReference>
<organism evidence="4 5">
    <name type="scientific">Acorus calamus</name>
    <name type="common">Sweet flag</name>
    <dbReference type="NCBI Taxonomy" id="4465"/>
    <lineage>
        <taxon>Eukaryota</taxon>
        <taxon>Viridiplantae</taxon>
        <taxon>Streptophyta</taxon>
        <taxon>Embryophyta</taxon>
        <taxon>Tracheophyta</taxon>
        <taxon>Spermatophyta</taxon>
        <taxon>Magnoliopsida</taxon>
        <taxon>Liliopsida</taxon>
        <taxon>Acoraceae</taxon>
        <taxon>Acorus</taxon>
    </lineage>
</organism>
<name>A0AAV9CSJ7_ACOCL</name>
<reference evidence="4" key="1">
    <citation type="journal article" date="2023" name="Nat. Commun.">
        <title>Diploid and tetraploid genomes of Acorus and the evolution of monocots.</title>
        <authorList>
            <person name="Ma L."/>
            <person name="Liu K.W."/>
            <person name="Li Z."/>
            <person name="Hsiao Y.Y."/>
            <person name="Qi Y."/>
            <person name="Fu T."/>
            <person name="Tang G.D."/>
            <person name="Zhang D."/>
            <person name="Sun W.H."/>
            <person name="Liu D.K."/>
            <person name="Li Y."/>
            <person name="Chen G.Z."/>
            <person name="Liu X.D."/>
            <person name="Liao X.Y."/>
            <person name="Jiang Y.T."/>
            <person name="Yu X."/>
            <person name="Hao Y."/>
            <person name="Huang J."/>
            <person name="Zhao X.W."/>
            <person name="Ke S."/>
            <person name="Chen Y.Y."/>
            <person name="Wu W.L."/>
            <person name="Hsu J.L."/>
            <person name="Lin Y.F."/>
            <person name="Huang M.D."/>
            <person name="Li C.Y."/>
            <person name="Huang L."/>
            <person name="Wang Z.W."/>
            <person name="Zhao X."/>
            <person name="Zhong W.Y."/>
            <person name="Peng D.H."/>
            <person name="Ahmad S."/>
            <person name="Lan S."/>
            <person name="Zhang J.S."/>
            <person name="Tsai W.C."/>
            <person name="Van de Peer Y."/>
            <person name="Liu Z.J."/>
        </authorList>
    </citation>
    <scope>NUCLEOTIDE SEQUENCE</scope>
    <source>
        <strain evidence="4">CP</strain>
    </source>
</reference>